<dbReference type="EMBL" id="UINC01026971">
    <property type="protein sequence ID" value="SVB05386.1"/>
    <property type="molecule type" value="Genomic_DNA"/>
</dbReference>
<accession>A0A382AV32</accession>
<name>A0A382AV32_9ZZZZ</name>
<dbReference type="AlphaFoldDB" id="A0A382AV32"/>
<reference evidence="1" key="1">
    <citation type="submission" date="2018-05" db="EMBL/GenBank/DDBJ databases">
        <authorList>
            <person name="Lanie J.A."/>
            <person name="Ng W.-L."/>
            <person name="Kazmierczak K.M."/>
            <person name="Andrzejewski T.M."/>
            <person name="Davidsen T.M."/>
            <person name="Wayne K.J."/>
            <person name="Tettelin H."/>
            <person name="Glass J.I."/>
            <person name="Rusch D."/>
            <person name="Podicherti R."/>
            <person name="Tsui H.-C.T."/>
            <person name="Winkler M.E."/>
        </authorList>
    </citation>
    <scope>NUCLEOTIDE SEQUENCE</scope>
</reference>
<organism evidence="1">
    <name type="scientific">marine metagenome</name>
    <dbReference type="NCBI Taxonomy" id="408172"/>
    <lineage>
        <taxon>unclassified sequences</taxon>
        <taxon>metagenomes</taxon>
        <taxon>ecological metagenomes</taxon>
    </lineage>
</organism>
<sequence>MTATQKYIPNKAMPQYITAALQLLIQG</sequence>
<evidence type="ECO:0000313" key="1">
    <source>
        <dbReference type="EMBL" id="SVB05386.1"/>
    </source>
</evidence>
<proteinExistence type="predicted"/>
<protein>
    <submittedName>
        <fullName evidence="1">Uncharacterized protein</fullName>
    </submittedName>
</protein>
<gene>
    <name evidence="1" type="ORF">METZ01_LOCUS158240</name>
</gene>